<keyword evidence="8" id="KW-0239">DNA-directed DNA polymerase</keyword>
<keyword evidence="8" id="KW-0548">Nucleotidyltransferase</keyword>
<evidence type="ECO:0000256" key="9">
    <source>
        <dbReference type="ARBA" id="ARBA00023125"/>
    </source>
</evidence>
<keyword evidence="8" id="KW-0808">Transferase</keyword>
<feature type="domain" description="Tf2-1-like SH3-like" evidence="14">
    <location>
        <begin position="424"/>
        <end position="465"/>
    </location>
</feature>
<dbReference type="Proteomes" id="UP000321393">
    <property type="component" value="Unassembled WGS sequence"/>
</dbReference>
<dbReference type="InterPro" id="IPR041577">
    <property type="entry name" value="RT_RNaseH_2"/>
</dbReference>
<dbReference type="PANTHER" id="PTHR37984:SF5">
    <property type="entry name" value="PROTEIN NYNRIN-LIKE"/>
    <property type="match status" value="1"/>
</dbReference>
<dbReference type="InterPro" id="IPR041588">
    <property type="entry name" value="Integrase_H2C2"/>
</dbReference>
<dbReference type="AlphaFoldDB" id="A0A5A7VJW6"/>
<organism evidence="15 17">
    <name type="scientific">Cucumis melo var. makuwa</name>
    <name type="common">Oriental melon</name>
    <dbReference type="NCBI Taxonomy" id="1194695"/>
    <lineage>
        <taxon>Eukaryota</taxon>
        <taxon>Viridiplantae</taxon>
        <taxon>Streptophyta</taxon>
        <taxon>Embryophyta</taxon>
        <taxon>Tracheophyta</taxon>
        <taxon>Spermatophyta</taxon>
        <taxon>Magnoliopsida</taxon>
        <taxon>eudicotyledons</taxon>
        <taxon>Gunneridae</taxon>
        <taxon>Pentapetalae</taxon>
        <taxon>rosids</taxon>
        <taxon>fabids</taxon>
        <taxon>Cucurbitales</taxon>
        <taxon>Cucurbitaceae</taxon>
        <taxon>Benincaseae</taxon>
        <taxon>Cucumis</taxon>
    </lineage>
</organism>
<dbReference type="InterPro" id="IPR043502">
    <property type="entry name" value="DNA/RNA_pol_sf"/>
</dbReference>
<keyword evidence="10" id="KW-0233">DNA recombination</keyword>
<reference evidence="17 18" key="1">
    <citation type="submission" date="2019-08" db="EMBL/GenBank/DDBJ databases">
        <title>Draft genome sequences of two oriental melons (Cucumis melo L. var makuwa).</title>
        <authorList>
            <person name="Kwon S.-Y."/>
        </authorList>
    </citation>
    <scope>NUCLEOTIDE SEQUENCE [LARGE SCALE GENOMIC DNA]</scope>
    <source>
        <strain evidence="18">cv. Chang Bougi</strain>
        <strain evidence="17">cv. SW 3</strain>
        <tissue evidence="15">Leaf</tissue>
    </source>
</reference>
<dbReference type="GO" id="GO:0003677">
    <property type="term" value="F:DNA binding"/>
    <property type="evidence" value="ECO:0007669"/>
    <property type="project" value="UniProtKB-KW"/>
</dbReference>
<dbReference type="InterPro" id="IPR056924">
    <property type="entry name" value="SH3_Tf2-1"/>
</dbReference>
<evidence type="ECO:0000256" key="5">
    <source>
        <dbReference type="ARBA" id="ARBA00022842"/>
    </source>
</evidence>
<evidence type="ECO:0000256" key="2">
    <source>
        <dbReference type="ARBA" id="ARBA00022723"/>
    </source>
</evidence>
<gene>
    <name evidence="16" type="ORF">E5676_scaffold392G00100</name>
    <name evidence="15" type="ORF">E6C27_scaffold238G00900</name>
</gene>
<evidence type="ECO:0000256" key="11">
    <source>
        <dbReference type="ARBA" id="ARBA00023268"/>
    </source>
</evidence>
<dbReference type="GO" id="GO:0046872">
    <property type="term" value="F:metal ion binding"/>
    <property type="evidence" value="ECO:0007669"/>
    <property type="project" value="UniProtKB-KW"/>
</dbReference>
<evidence type="ECO:0000259" key="12">
    <source>
        <dbReference type="Pfam" id="PF17919"/>
    </source>
</evidence>
<dbReference type="Gene3D" id="1.10.340.70">
    <property type="match status" value="1"/>
</dbReference>
<dbReference type="InterPro" id="IPR050951">
    <property type="entry name" value="Retrovirus_Pol_polyprotein"/>
</dbReference>
<dbReference type="Pfam" id="PF17919">
    <property type="entry name" value="RT_RNaseH_2"/>
    <property type="match status" value="1"/>
</dbReference>
<dbReference type="Proteomes" id="UP000321947">
    <property type="component" value="Unassembled WGS sequence"/>
</dbReference>
<evidence type="ECO:0000313" key="17">
    <source>
        <dbReference type="Proteomes" id="UP000321393"/>
    </source>
</evidence>
<evidence type="ECO:0000256" key="1">
    <source>
        <dbReference type="ARBA" id="ARBA00022670"/>
    </source>
</evidence>
<keyword evidence="11" id="KW-0511">Multifunctional enzyme</keyword>
<keyword evidence="2" id="KW-0479">Metal-binding</keyword>
<dbReference type="GO" id="GO:0003887">
    <property type="term" value="F:DNA-directed DNA polymerase activity"/>
    <property type="evidence" value="ECO:0007669"/>
    <property type="project" value="UniProtKB-KW"/>
</dbReference>
<dbReference type="Pfam" id="PF24626">
    <property type="entry name" value="SH3_Tf2-1"/>
    <property type="match status" value="1"/>
</dbReference>
<dbReference type="PANTHER" id="PTHR37984">
    <property type="entry name" value="PROTEIN CBG26694"/>
    <property type="match status" value="1"/>
</dbReference>
<dbReference type="SUPFAM" id="SSF56672">
    <property type="entry name" value="DNA/RNA polymerases"/>
    <property type="match status" value="2"/>
</dbReference>
<dbReference type="EMBL" id="SSTE01000109">
    <property type="protein sequence ID" value="KAA0068128.1"/>
    <property type="molecule type" value="Genomic_DNA"/>
</dbReference>
<evidence type="ECO:0000256" key="6">
    <source>
        <dbReference type="ARBA" id="ARBA00022908"/>
    </source>
</evidence>
<comment type="caution">
    <text evidence="15">The sequence shown here is derived from an EMBL/GenBank/DDBJ whole genome shotgun (WGS) entry which is preliminary data.</text>
</comment>
<keyword evidence="4" id="KW-0378">Hydrolase</keyword>
<accession>A0A5A7VJW6</accession>
<keyword evidence="3" id="KW-0064">Aspartyl protease</keyword>
<dbReference type="Gene3D" id="3.30.70.270">
    <property type="match status" value="2"/>
</dbReference>
<proteinExistence type="predicted"/>
<evidence type="ECO:0000256" key="8">
    <source>
        <dbReference type="ARBA" id="ARBA00022932"/>
    </source>
</evidence>
<evidence type="ECO:0000313" key="15">
    <source>
        <dbReference type="EMBL" id="KAA0068128.1"/>
    </source>
</evidence>
<dbReference type="EMBL" id="SSTD01005932">
    <property type="protein sequence ID" value="TYK21051.1"/>
    <property type="molecule type" value="Genomic_DNA"/>
</dbReference>
<feature type="domain" description="Integrase zinc-binding" evidence="13">
    <location>
        <begin position="309"/>
        <end position="347"/>
    </location>
</feature>
<keyword evidence="5" id="KW-0460">Magnesium</keyword>
<sequence>MNDILRPHLHKFVLVLFGNILKYSRSLQEHLQRLAVVLEILVARQLVANFKKFQFVVDRIEYLGDVILSEGVAADPLKIDAMIKWPTPNNVKELRGFLGLTGYYRNFVADYGSIALLLTQLLKKFNFQWNMEAENTFQQLKSAMMSILVAAEFKDRCNYRVWNMEAGNAFQQLKSAMISTLVLGVPDFSKKFVLVIDASGVGIGACVDLKFLREQRVVGGKYQKWIAKLLDYDFVIEYENGLENKVADVLLRLPPALELDLLSVVRGLNTSVFIDQVNEHEFLNTIQLSLLNGQQAPAGIMARGSSVEEHHGALKTYQCLAQKVYWCGMKARIHAYVAECSVCQQAKYLSLTLVGLLQALPIPDQVWEDVSMDFIEGLPKFEGDEILDVLKVNLLKAQQRMVKYANMKRRECEITSTTAILSSRHKHQKLAPRFIGPFMVVAWVGLVAYRLALLKHSIIHSLFSAEVLGVRKTMEGEEDMEVLIRWDNGTSKNATLEQASLIRVQFNFLSSIFRTRWLFEGVGCLFGYFACKDFSVENCGEIGKLLNLPCLSFLNIEERREISNFLGICLSSEYLNSGEEKKSQISKSSEDTSPSVCPLSLLSPDQHHVLILSDTRG</sequence>
<keyword evidence="1" id="KW-0645">Protease</keyword>
<dbReference type="GO" id="GO:0004190">
    <property type="term" value="F:aspartic-type endopeptidase activity"/>
    <property type="evidence" value="ECO:0007669"/>
    <property type="project" value="UniProtKB-KW"/>
</dbReference>
<evidence type="ECO:0000256" key="4">
    <source>
        <dbReference type="ARBA" id="ARBA00022801"/>
    </source>
</evidence>
<evidence type="ECO:0000256" key="3">
    <source>
        <dbReference type="ARBA" id="ARBA00022750"/>
    </source>
</evidence>
<dbReference type="Pfam" id="PF17921">
    <property type="entry name" value="Integrase_H2C2"/>
    <property type="match status" value="1"/>
</dbReference>
<dbReference type="OrthoDB" id="118223at2759"/>
<dbReference type="GO" id="GO:0006310">
    <property type="term" value="P:DNA recombination"/>
    <property type="evidence" value="ECO:0007669"/>
    <property type="project" value="UniProtKB-KW"/>
</dbReference>
<evidence type="ECO:0000256" key="7">
    <source>
        <dbReference type="ARBA" id="ARBA00022918"/>
    </source>
</evidence>
<feature type="domain" description="Reverse transcriptase/retrotransposon-derived protein RNase H-like" evidence="12">
    <location>
        <begin position="162"/>
        <end position="207"/>
    </location>
</feature>
<protein>
    <submittedName>
        <fullName evidence="15">Uncharacterized protein</fullName>
    </submittedName>
</protein>
<evidence type="ECO:0000259" key="13">
    <source>
        <dbReference type="Pfam" id="PF17921"/>
    </source>
</evidence>
<dbReference type="GO" id="GO:0015074">
    <property type="term" value="P:DNA integration"/>
    <property type="evidence" value="ECO:0007669"/>
    <property type="project" value="UniProtKB-KW"/>
</dbReference>
<name>A0A5A7VJW6_CUCMM</name>
<dbReference type="FunFam" id="3.30.70.270:FF:000020">
    <property type="entry name" value="Transposon Tf2-6 polyprotein-like Protein"/>
    <property type="match status" value="1"/>
</dbReference>
<keyword evidence="6" id="KW-0229">DNA integration</keyword>
<evidence type="ECO:0000259" key="14">
    <source>
        <dbReference type="Pfam" id="PF24626"/>
    </source>
</evidence>
<dbReference type="GO" id="GO:0003964">
    <property type="term" value="F:RNA-directed DNA polymerase activity"/>
    <property type="evidence" value="ECO:0007669"/>
    <property type="project" value="UniProtKB-KW"/>
</dbReference>
<evidence type="ECO:0000313" key="16">
    <source>
        <dbReference type="EMBL" id="TYK21051.1"/>
    </source>
</evidence>
<dbReference type="GO" id="GO:0006508">
    <property type="term" value="P:proteolysis"/>
    <property type="evidence" value="ECO:0007669"/>
    <property type="project" value="UniProtKB-KW"/>
</dbReference>
<evidence type="ECO:0000313" key="18">
    <source>
        <dbReference type="Proteomes" id="UP000321947"/>
    </source>
</evidence>
<keyword evidence="7" id="KW-0695">RNA-directed DNA polymerase</keyword>
<evidence type="ECO:0000256" key="10">
    <source>
        <dbReference type="ARBA" id="ARBA00023172"/>
    </source>
</evidence>
<keyword evidence="9" id="KW-0238">DNA-binding</keyword>
<dbReference type="InterPro" id="IPR043128">
    <property type="entry name" value="Rev_trsase/Diguanyl_cyclase"/>
</dbReference>